<feature type="binding site" evidence="29">
    <location>
        <position position="1070"/>
    </location>
    <ligand>
        <name>Ca(2+)</name>
        <dbReference type="ChEBI" id="CHEBI:29108"/>
        <label>2</label>
    </ligand>
</feature>
<keyword evidence="10 29" id="KW-0109">Calcium transport</keyword>
<dbReference type="Pfam" id="PF08016">
    <property type="entry name" value="PKD_channel"/>
    <property type="match status" value="1"/>
</dbReference>
<keyword evidence="26 29" id="KW-0407">Ion channel</keyword>
<feature type="transmembrane region" description="Helical" evidence="32">
    <location>
        <begin position="804"/>
        <end position="822"/>
    </location>
</feature>
<keyword evidence="17" id="KW-0851">Voltage-gated channel</keyword>
<feature type="binding site" evidence="29">
    <location>
        <position position="1059"/>
    </location>
    <ligand>
        <name>Ca(2+)</name>
        <dbReference type="ChEBI" id="CHEBI:29108"/>
        <label>2</label>
    </ligand>
</feature>
<comment type="subcellular location">
    <subcellularLocation>
        <location evidence="2">Basolateral cell membrane</location>
    </subcellularLocation>
    <subcellularLocation>
        <location evidence="3">Cell projection</location>
        <location evidence="3">Cilium membrane</location>
        <topology evidence="3">Multi-pass membrane protein</topology>
    </subcellularLocation>
    <subcellularLocation>
        <location evidence="1">Cytoplasmic vesicle membrane</location>
    </subcellularLocation>
    <subcellularLocation>
        <location evidence="4">Endoplasmic reticulum membrane</location>
    </subcellularLocation>
</comment>
<evidence type="ECO:0000256" key="28">
    <source>
        <dbReference type="ARBA" id="ARBA00040113"/>
    </source>
</evidence>
<feature type="transmembrane region" description="Helical" evidence="32">
    <location>
        <begin position="716"/>
        <end position="738"/>
    </location>
</feature>
<keyword evidence="15" id="KW-0631">Potassium channel</keyword>
<keyword evidence="24" id="KW-0325">Glycoprotein</keyword>
<dbReference type="SUPFAM" id="SSF47473">
    <property type="entry name" value="EF-hand"/>
    <property type="match status" value="1"/>
</dbReference>
<protein>
    <recommendedName>
        <fullName evidence="28">Polycystin-2</fullName>
    </recommendedName>
</protein>
<feature type="transmembrane region" description="Helical" evidence="32">
    <location>
        <begin position="893"/>
        <end position="915"/>
    </location>
</feature>
<feature type="region of interest" description="Disordered" evidence="31">
    <location>
        <begin position="202"/>
        <end position="237"/>
    </location>
</feature>
<dbReference type="Pfam" id="PF20519">
    <property type="entry name" value="Polycystin_dom"/>
    <property type="match status" value="1"/>
</dbReference>
<keyword evidence="27" id="KW-0968">Cytoplasmic vesicle</keyword>
<dbReference type="Gene3D" id="1.10.238.10">
    <property type="entry name" value="EF-hand"/>
    <property type="match status" value="1"/>
</dbReference>
<dbReference type="GO" id="GO:0007368">
    <property type="term" value="P:determination of left/right symmetry"/>
    <property type="evidence" value="ECO:0007669"/>
    <property type="project" value="UniProtKB-ARBA"/>
</dbReference>
<keyword evidence="22 32" id="KW-0472">Membrane</keyword>
<keyword evidence="25" id="KW-0966">Cell projection</keyword>
<dbReference type="GO" id="GO:0060170">
    <property type="term" value="C:ciliary membrane"/>
    <property type="evidence" value="ECO:0007669"/>
    <property type="project" value="UniProtKB-SubCell"/>
</dbReference>
<feature type="compositionally biased region" description="Low complexity" evidence="31">
    <location>
        <begin position="1092"/>
        <end position="1103"/>
    </location>
</feature>
<evidence type="ECO:0000256" key="21">
    <source>
        <dbReference type="ARBA" id="ARBA00023065"/>
    </source>
</evidence>
<evidence type="ECO:0000256" key="8">
    <source>
        <dbReference type="ARBA" id="ARBA00022538"/>
    </source>
</evidence>
<keyword evidence="7" id="KW-1003">Cell membrane</keyword>
<dbReference type="PROSITE" id="PS50222">
    <property type="entry name" value="EF_HAND_2"/>
    <property type="match status" value="1"/>
</dbReference>
<dbReference type="GO" id="GO:0007155">
    <property type="term" value="P:cell adhesion"/>
    <property type="evidence" value="ECO:0007669"/>
    <property type="project" value="InterPro"/>
</dbReference>
<accession>A0A3M0KK75</accession>
<evidence type="ECO:0000256" key="26">
    <source>
        <dbReference type="ARBA" id="ARBA00023303"/>
    </source>
</evidence>
<dbReference type="GO" id="GO:0005102">
    <property type="term" value="F:signaling receptor binding"/>
    <property type="evidence" value="ECO:0007669"/>
    <property type="project" value="TreeGrafter"/>
</dbReference>
<keyword evidence="6" id="KW-0813">Transport</keyword>
<dbReference type="GO" id="GO:0050982">
    <property type="term" value="P:detection of mechanical stimulus"/>
    <property type="evidence" value="ECO:0007669"/>
    <property type="project" value="TreeGrafter"/>
</dbReference>
<keyword evidence="13 29" id="KW-0479">Metal-binding</keyword>
<feature type="compositionally biased region" description="Low complexity" evidence="31">
    <location>
        <begin position="345"/>
        <end position="354"/>
    </location>
</feature>
<dbReference type="Gene3D" id="1.20.5.340">
    <property type="match status" value="1"/>
</dbReference>
<evidence type="ECO:0000256" key="27">
    <source>
        <dbReference type="ARBA" id="ARBA00023329"/>
    </source>
</evidence>
<dbReference type="InterPro" id="IPR003915">
    <property type="entry name" value="PKD_2"/>
</dbReference>
<dbReference type="FunFam" id="1.10.287.70:FF:000055">
    <property type="entry name" value="Polycystic kidney disease 2-like 1"/>
    <property type="match status" value="1"/>
</dbReference>
<evidence type="ECO:0000256" key="11">
    <source>
        <dbReference type="ARBA" id="ARBA00022673"/>
    </source>
</evidence>
<feature type="domain" description="EF-hand" evidence="33">
    <location>
        <begin position="1046"/>
        <end position="1081"/>
    </location>
</feature>
<keyword evidence="16 29" id="KW-0106">Calcium</keyword>
<feature type="transmembrane region" description="Helical" evidence="32">
    <location>
        <begin position="758"/>
        <end position="783"/>
    </location>
</feature>
<dbReference type="SMART" id="SM00017">
    <property type="entry name" value="OSTEO"/>
    <property type="match status" value="1"/>
</dbReference>
<feature type="binding site" evidence="29">
    <location>
        <position position="1061"/>
    </location>
    <ligand>
        <name>Ca(2+)</name>
        <dbReference type="ChEBI" id="CHEBI:29108"/>
        <label>2</label>
    </ligand>
</feature>
<dbReference type="InterPro" id="IPR046791">
    <property type="entry name" value="Polycystin_dom"/>
</dbReference>
<evidence type="ECO:0000256" key="23">
    <source>
        <dbReference type="ARBA" id="ARBA00023157"/>
    </source>
</evidence>
<dbReference type="InterPro" id="IPR011992">
    <property type="entry name" value="EF-hand-dom_pair"/>
</dbReference>
<feature type="binding site" evidence="29">
    <location>
        <position position="1063"/>
    </location>
    <ligand>
        <name>Ca(2+)</name>
        <dbReference type="ChEBI" id="CHEBI:29108"/>
        <label>2</label>
    </ligand>
</feature>
<dbReference type="FunFam" id="1.20.120.350:FF:000080">
    <property type="entry name" value="Polycystic kidney disease 2"/>
    <property type="match status" value="1"/>
</dbReference>
<comment type="caution">
    <text evidence="34">The sequence shown here is derived from an EMBL/GenBank/DDBJ whole genome shotgun (WGS) entry which is preliminary data.</text>
</comment>
<evidence type="ECO:0000256" key="6">
    <source>
        <dbReference type="ARBA" id="ARBA00022448"/>
    </source>
</evidence>
<evidence type="ECO:0000256" key="10">
    <source>
        <dbReference type="ARBA" id="ARBA00022568"/>
    </source>
</evidence>
<feature type="compositionally biased region" description="Basic and acidic residues" evidence="31">
    <location>
        <begin position="1066"/>
        <end position="1091"/>
    </location>
</feature>
<dbReference type="AlphaFoldDB" id="A0A3M0KK75"/>
<evidence type="ECO:0000256" key="22">
    <source>
        <dbReference type="ARBA" id="ARBA00023136"/>
    </source>
</evidence>
<dbReference type="GO" id="GO:0005245">
    <property type="term" value="F:voltage-gated calcium channel activity"/>
    <property type="evidence" value="ECO:0007669"/>
    <property type="project" value="TreeGrafter"/>
</dbReference>
<evidence type="ECO:0000256" key="19">
    <source>
        <dbReference type="ARBA" id="ARBA00022989"/>
    </source>
</evidence>
<dbReference type="GO" id="GO:0001503">
    <property type="term" value="P:ossification"/>
    <property type="evidence" value="ECO:0007669"/>
    <property type="project" value="InterPro"/>
</dbReference>
<dbReference type="GO" id="GO:0005248">
    <property type="term" value="F:voltage-gated sodium channel activity"/>
    <property type="evidence" value="ECO:0007669"/>
    <property type="project" value="TreeGrafter"/>
</dbReference>
<evidence type="ECO:0000313" key="35">
    <source>
        <dbReference type="Proteomes" id="UP000269221"/>
    </source>
</evidence>
<evidence type="ECO:0000256" key="1">
    <source>
        <dbReference type="ARBA" id="ARBA00004156"/>
    </source>
</evidence>
<evidence type="ECO:0000256" key="30">
    <source>
        <dbReference type="PIRSR" id="PIRSR603915-2"/>
    </source>
</evidence>
<proteinExistence type="inferred from homology"/>
<feature type="transmembrane region" description="Helical" evidence="32">
    <location>
        <begin position="854"/>
        <end position="873"/>
    </location>
</feature>
<feature type="disulfide bond" evidence="30">
    <location>
        <begin position="626"/>
        <end position="639"/>
    </location>
</feature>
<feature type="region of interest" description="Disordered" evidence="31">
    <location>
        <begin position="401"/>
        <end position="472"/>
    </location>
</feature>
<dbReference type="EMBL" id="QRBI01000105">
    <property type="protein sequence ID" value="RMC13649.1"/>
    <property type="molecule type" value="Genomic_DNA"/>
</dbReference>
<dbReference type="InterPro" id="IPR013122">
    <property type="entry name" value="PKD1_2_channel"/>
</dbReference>
<dbReference type="Pfam" id="PF18109">
    <property type="entry name" value="Fer4_24"/>
    <property type="match status" value="1"/>
</dbReference>
<keyword evidence="14" id="KW-0256">Endoplasmic reticulum</keyword>
<evidence type="ECO:0000256" key="32">
    <source>
        <dbReference type="SAM" id="Phobius"/>
    </source>
</evidence>
<dbReference type="GO" id="GO:0005509">
    <property type="term" value="F:calcium ion binding"/>
    <property type="evidence" value="ECO:0007669"/>
    <property type="project" value="InterPro"/>
</dbReference>
<evidence type="ECO:0000256" key="13">
    <source>
        <dbReference type="ARBA" id="ARBA00022723"/>
    </source>
</evidence>
<feature type="binding site" evidence="29">
    <location>
        <position position="1065"/>
    </location>
    <ligand>
        <name>Ca(2+)</name>
        <dbReference type="ChEBI" id="CHEBI:29108"/>
        <label>2</label>
    </ligand>
</feature>
<feature type="compositionally biased region" description="Basic and acidic residues" evidence="31">
    <location>
        <begin position="438"/>
        <end position="468"/>
    </location>
</feature>
<feature type="region of interest" description="Disordered" evidence="31">
    <location>
        <begin position="1211"/>
        <end position="1264"/>
    </location>
</feature>
<organism evidence="34 35">
    <name type="scientific">Hirundo rustica rustica</name>
    <dbReference type="NCBI Taxonomy" id="333673"/>
    <lineage>
        <taxon>Eukaryota</taxon>
        <taxon>Metazoa</taxon>
        <taxon>Chordata</taxon>
        <taxon>Craniata</taxon>
        <taxon>Vertebrata</taxon>
        <taxon>Euteleostomi</taxon>
        <taxon>Archelosauria</taxon>
        <taxon>Archosauria</taxon>
        <taxon>Dinosauria</taxon>
        <taxon>Saurischia</taxon>
        <taxon>Theropoda</taxon>
        <taxon>Coelurosauria</taxon>
        <taxon>Aves</taxon>
        <taxon>Neognathae</taxon>
        <taxon>Neoaves</taxon>
        <taxon>Telluraves</taxon>
        <taxon>Australaves</taxon>
        <taxon>Passeriformes</taxon>
        <taxon>Sylvioidea</taxon>
        <taxon>Hirundinidae</taxon>
        <taxon>Hirundo</taxon>
    </lineage>
</organism>
<evidence type="ECO:0000256" key="29">
    <source>
        <dbReference type="PIRSR" id="PIRSR603915-1"/>
    </source>
</evidence>
<keyword evidence="20" id="KW-0175">Coiled coil</keyword>
<dbReference type="FunFam" id="1.20.5.340:FF:000020">
    <property type="entry name" value="polycystin-2 isoform X1"/>
    <property type="match status" value="1"/>
</dbReference>
<feature type="transmembrane region" description="Helical" evidence="32">
    <location>
        <begin position="519"/>
        <end position="544"/>
    </location>
</feature>
<name>A0A3M0KK75_HIRRU</name>
<evidence type="ECO:0000256" key="24">
    <source>
        <dbReference type="ARBA" id="ARBA00023180"/>
    </source>
</evidence>
<dbReference type="GO" id="GO:0005267">
    <property type="term" value="F:potassium channel activity"/>
    <property type="evidence" value="ECO:0007669"/>
    <property type="project" value="UniProtKB-KW"/>
</dbReference>
<feature type="compositionally biased region" description="Low complexity" evidence="31">
    <location>
        <begin position="1229"/>
        <end position="1247"/>
    </location>
</feature>
<keyword evidence="8" id="KW-0633">Potassium transport</keyword>
<dbReference type="SUPFAM" id="SSF81324">
    <property type="entry name" value="Voltage-gated potassium channels"/>
    <property type="match status" value="1"/>
</dbReference>
<sequence length="1264" mass="143920">MLRGCSGLLAQMQVSEASNQRRHRGEADYSGQAPEESRLLAPCTDGASEPETEGFEESGTFSFELAGEEFVGVTADAPDSEGISITLSDSGSVVQWEQSRQHPLVSRAADNSAVLLASDDDVEPRDSDGGSTTRSIHFSPHQWVIQLRYWPGMMKIITGRGQQRGRLLLKVSVLSDEDKDEYGYEDEDDDEDEDGYEYEYDYEDEDTDNDVSVTDSAPQEGDSSEDETESSDARPAGTVRCPICMDFYPQDSRGHHLHRYYHNDHVNSQSQESQQHLQSDLASSQQTLYSSEESVDVPEQLHFPDVSSKSHEDVDDDDDDDDNDSNDTDESEEVVTSFPTDIPVTEPFPTFPFTQRDNAGRGDSVAYRMRAKAALLRAKAALLKSVKFHKANKKLIFDATEEDESDMDADSQRSVSREDSASRSSLRKHASSALWSDQSHEQDSDLRDRSLENDSRHKSDSHESEGDSSKSAVRGASRAWEIRIVVANCIAFQGLWGTRLMEESNTSRERYLRSVLRELVTYMVFLVVLCVLTYGTVSSSMYYYTRVMSQLFLETPVSKTERTDFKTLSTMDDFWKFTEGPLLDGLYWEMWYNNKTTAENKSFIYYENLLLGVPRIRQLKVRNGSCSIPEDLKDEIKDCYDVYSVANEDTAPFGLRNGTAWTYTNEKDLNGSSHWGLIATYSGAGYYQDLSRTREVTALQIASLKKNLWLDRGTRAAFIDFSVYNANINLFCVVRLLVEFPATGGLVTSWQFQPVRLIHYISTFDFFLAACEMSFCLFVLYYMVEEVLEIRIHRLRYFRSLWNCLDILIIVLSVVAIGISIYRTSTVDVLLKKLLEDQNSFPNFEPLAYWQMQFNNIAAVTVFFVWIKLFKFVNFNRTMSQLSTTMSRCVKDVVGFAIMFFIIFLAYAQLAYLVFGTQIDDFSTFQDCIFTQFRIILGDFNFTEVEEANRILGPIYFTTFVFFMFFILLNMFLAIINDTYSEVKSDMAQQRAEMELSDLIRKGYNKAMIKLKLKKTTVDDISESLRQGGGKLNFDELRQDLKGKGHTDAEIEAIFTKYDQDGDQELTEHEHQQMRDDLEKEREDLDLDRSSLPRPLSSRSFPRSLDDSEEDEDEDSGHSSRRRGSSSSGVSYEEFQVLMRRVDRMEHSIGSIVSKIDAVIVKLEAMERAKLKRRDVLGRLLDGVTEDERLGRDSEMHREQMERLVREELERWESDDTASQMSHRLGTPLGLSGQPRSRSSRPSSSQSDGVEAGAANGGSNVHVA</sequence>
<evidence type="ECO:0000256" key="12">
    <source>
        <dbReference type="ARBA" id="ARBA00022692"/>
    </source>
</evidence>
<evidence type="ECO:0000256" key="4">
    <source>
        <dbReference type="ARBA" id="ARBA00004586"/>
    </source>
</evidence>
<evidence type="ECO:0000256" key="9">
    <source>
        <dbReference type="ARBA" id="ARBA00022553"/>
    </source>
</evidence>
<dbReference type="GO" id="GO:0030659">
    <property type="term" value="C:cytoplasmic vesicle membrane"/>
    <property type="evidence" value="ECO:0007669"/>
    <property type="project" value="UniProtKB-SubCell"/>
</dbReference>
<dbReference type="InterPro" id="IPR002048">
    <property type="entry name" value="EF_hand_dom"/>
</dbReference>
<dbReference type="GO" id="GO:0005789">
    <property type="term" value="C:endoplasmic reticulum membrane"/>
    <property type="evidence" value="ECO:0007669"/>
    <property type="project" value="UniProtKB-SubCell"/>
</dbReference>
<feature type="transmembrane region" description="Helical" evidence="32">
    <location>
        <begin position="955"/>
        <end position="976"/>
    </location>
</feature>
<evidence type="ECO:0000256" key="31">
    <source>
        <dbReference type="SAM" id="MobiDB-lite"/>
    </source>
</evidence>
<reference evidence="34 35" key="1">
    <citation type="submission" date="2018-07" db="EMBL/GenBank/DDBJ databases">
        <title>A high quality draft genome assembly of the barn swallow (H. rustica rustica).</title>
        <authorList>
            <person name="Formenti G."/>
            <person name="Chiara M."/>
            <person name="Poveda L."/>
            <person name="Francoijs K.-J."/>
            <person name="Bonisoli-Alquati A."/>
            <person name="Canova L."/>
            <person name="Gianfranceschi L."/>
            <person name="Horner D.S."/>
            <person name="Saino N."/>
        </authorList>
    </citation>
    <scope>NUCLEOTIDE SEQUENCE [LARGE SCALE GENOMIC DNA]</scope>
    <source>
        <strain evidence="34">Chelidonia</strain>
        <tissue evidence="34">Blood</tissue>
    </source>
</reference>
<feature type="region of interest" description="Disordered" evidence="31">
    <location>
        <begin position="267"/>
        <end position="360"/>
    </location>
</feature>
<evidence type="ECO:0000256" key="25">
    <source>
        <dbReference type="ARBA" id="ARBA00023273"/>
    </source>
</evidence>
<evidence type="ECO:0000256" key="17">
    <source>
        <dbReference type="ARBA" id="ARBA00022882"/>
    </source>
</evidence>
<evidence type="ECO:0000256" key="14">
    <source>
        <dbReference type="ARBA" id="ARBA00022824"/>
    </source>
</evidence>
<dbReference type="GO" id="GO:0016323">
    <property type="term" value="C:basolateral plasma membrane"/>
    <property type="evidence" value="ECO:0007669"/>
    <property type="project" value="UniProtKB-SubCell"/>
</dbReference>
<evidence type="ECO:0000256" key="2">
    <source>
        <dbReference type="ARBA" id="ARBA00004187"/>
    </source>
</evidence>
<gene>
    <name evidence="34" type="ORF">DUI87_08726</name>
</gene>
<dbReference type="InterPro" id="IPR002038">
    <property type="entry name" value="Osteopontin"/>
</dbReference>
<evidence type="ECO:0000256" key="7">
    <source>
        <dbReference type="ARBA" id="ARBA00022475"/>
    </source>
</evidence>
<feature type="compositionally biased region" description="Low complexity" evidence="31">
    <location>
        <begin position="268"/>
        <end position="279"/>
    </location>
</feature>
<dbReference type="STRING" id="333673.A0A3M0KK75"/>
<dbReference type="GO" id="GO:0051209">
    <property type="term" value="P:release of sequestered calcium ion into cytosol"/>
    <property type="evidence" value="ECO:0007669"/>
    <property type="project" value="TreeGrafter"/>
</dbReference>
<keyword evidence="9" id="KW-0597">Phosphoprotein</keyword>
<comment type="similarity">
    <text evidence="5">Belongs to the polycystin family.</text>
</comment>
<evidence type="ECO:0000256" key="20">
    <source>
        <dbReference type="ARBA" id="ARBA00023054"/>
    </source>
</evidence>
<dbReference type="PANTHER" id="PTHR10877:SF114">
    <property type="entry name" value="POLYCYSTIN-2"/>
    <property type="match status" value="1"/>
</dbReference>
<evidence type="ECO:0000259" key="33">
    <source>
        <dbReference type="PROSITE" id="PS50222"/>
    </source>
</evidence>
<dbReference type="InterPro" id="IPR051223">
    <property type="entry name" value="Polycystin"/>
</dbReference>
<dbReference type="FunFam" id="1.10.238.10:FF:000228">
    <property type="entry name" value="polycystin-2 isoform X1"/>
    <property type="match status" value="1"/>
</dbReference>
<keyword evidence="11 29" id="KW-0107">Calcium channel</keyword>
<keyword evidence="21 29" id="KW-0406">Ion transport</keyword>
<keyword evidence="18" id="KW-0630">Potassium</keyword>
<dbReference type="Gene3D" id="1.10.287.70">
    <property type="match status" value="1"/>
</dbReference>
<evidence type="ECO:0000256" key="16">
    <source>
        <dbReference type="ARBA" id="ARBA00022837"/>
    </source>
</evidence>
<feature type="region of interest" description="Disordered" evidence="31">
    <location>
        <begin position="14"/>
        <end position="57"/>
    </location>
</feature>
<keyword evidence="19 32" id="KW-1133">Transmembrane helix</keyword>
<evidence type="ECO:0000256" key="3">
    <source>
        <dbReference type="ARBA" id="ARBA00004272"/>
    </source>
</evidence>
<evidence type="ECO:0000313" key="34">
    <source>
        <dbReference type="EMBL" id="RMC13649.1"/>
    </source>
</evidence>
<evidence type="ECO:0000256" key="18">
    <source>
        <dbReference type="ARBA" id="ARBA00022958"/>
    </source>
</evidence>
<feature type="region of interest" description="Disordered" evidence="31">
    <location>
        <begin position="1060"/>
        <end position="1130"/>
    </location>
</feature>
<evidence type="ECO:0000256" key="15">
    <source>
        <dbReference type="ARBA" id="ARBA00022826"/>
    </source>
</evidence>
<dbReference type="PRINTS" id="PR01433">
    <property type="entry name" value="POLYCYSTIN2"/>
</dbReference>
<dbReference type="Gene3D" id="1.20.120.350">
    <property type="entry name" value="Voltage-gated potassium channels. Chain C"/>
    <property type="match status" value="1"/>
</dbReference>
<keyword evidence="12 32" id="KW-0812">Transmembrane</keyword>
<feature type="compositionally biased region" description="Acidic residues" evidence="31">
    <location>
        <begin position="313"/>
        <end position="333"/>
    </location>
</feature>
<dbReference type="GO" id="GO:0051371">
    <property type="term" value="F:muscle alpha-actinin binding"/>
    <property type="evidence" value="ECO:0007669"/>
    <property type="project" value="TreeGrafter"/>
</dbReference>
<keyword evidence="23" id="KW-1015">Disulfide bond</keyword>
<keyword evidence="35" id="KW-1185">Reference proteome</keyword>
<dbReference type="OrthoDB" id="444119at2759"/>
<dbReference type="PANTHER" id="PTHR10877">
    <property type="entry name" value="POLYCYSTIN FAMILY MEMBER"/>
    <property type="match status" value="1"/>
</dbReference>
<dbReference type="Proteomes" id="UP000269221">
    <property type="component" value="Unassembled WGS sequence"/>
</dbReference>
<dbReference type="Pfam" id="PF00865">
    <property type="entry name" value="Osteopontin"/>
    <property type="match status" value="1"/>
</dbReference>
<dbReference type="GO" id="GO:0034702">
    <property type="term" value="C:monoatomic ion channel complex"/>
    <property type="evidence" value="ECO:0007669"/>
    <property type="project" value="UniProtKB-KW"/>
</dbReference>
<feature type="compositionally biased region" description="Polar residues" evidence="31">
    <location>
        <begin position="280"/>
        <end position="292"/>
    </location>
</feature>
<evidence type="ECO:0000256" key="5">
    <source>
        <dbReference type="ARBA" id="ARBA00007200"/>
    </source>
</evidence>
<dbReference type="InterPro" id="IPR027359">
    <property type="entry name" value="Volt_channel_dom_sf"/>
</dbReference>